<sequence length="149" mass="16500">MAELPEQIASLLIPMIGRPLLLPNVAVAEIVGWDQPEKQEGSPDWLLGKIEWRGVELPVVSLELMNDLEIEDASLGQRLAVINGVGECKLPFYAISVQGIPRLVRVYPEEMGSEEPSQDRAYDTLVMVSGERAVIPDLVNVERELNQVV</sequence>
<dbReference type="Gene3D" id="2.30.30.40">
    <property type="entry name" value="SH3 Domains"/>
    <property type="match status" value="1"/>
</dbReference>
<dbReference type="EMBL" id="CP022684">
    <property type="protein sequence ID" value="AUM13283.1"/>
    <property type="molecule type" value="Genomic_DNA"/>
</dbReference>
<gene>
    <name evidence="2" type="ORF">Kalk_13000</name>
</gene>
<accession>A0A2K9LLY9</accession>
<evidence type="ECO:0000259" key="1">
    <source>
        <dbReference type="PROSITE" id="PS50851"/>
    </source>
</evidence>
<dbReference type="KEGG" id="kak:Kalk_13000"/>
<dbReference type="SUPFAM" id="SSF50341">
    <property type="entry name" value="CheW-like"/>
    <property type="match status" value="1"/>
</dbReference>
<dbReference type="GO" id="GO:0006935">
    <property type="term" value="P:chemotaxis"/>
    <property type="evidence" value="ECO:0007669"/>
    <property type="project" value="InterPro"/>
</dbReference>
<name>A0A2K9LLY9_9GAMM</name>
<dbReference type="RefSeq" id="WP_101894661.1">
    <property type="nucleotide sequence ID" value="NZ_CP022684.1"/>
</dbReference>
<dbReference type="InterPro" id="IPR036061">
    <property type="entry name" value="CheW-like_dom_sf"/>
</dbReference>
<dbReference type="Pfam" id="PF01584">
    <property type="entry name" value="CheW"/>
    <property type="match status" value="1"/>
</dbReference>
<reference evidence="3" key="1">
    <citation type="submission" date="2017-08" db="EMBL/GenBank/DDBJ databases">
        <title>Direct submision.</title>
        <authorList>
            <person name="Kim S.-J."/>
            <person name="Rhee S.-K."/>
        </authorList>
    </citation>
    <scope>NUCLEOTIDE SEQUENCE [LARGE SCALE GENOMIC DNA]</scope>
    <source>
        <strain evidence="3">GI5</strain>
    </source>
</reference>
<dbReference type="Gene3D" id="2.40.50.180">
    <property type="entry name" value="CheA-289, Domain 4"/>
    <property type="match status" value="1"/>
</dbReference>
<organism evidence="2 3">
    <name type="scientific">Ketobacter alkanivorans</name>
    <dbReference type="NCBI Taxonomy" id="1917421"/>
    <lineage>
        <taxon>Bacteria</taxon>
        <taxon>Pseudomonadati</taxon>
        <taxon>Pseudomonadota</taxon>
        <taxon>Gammaproteobacteria</taxon>
        <taxon>Pseudomonadales</taxon>
        <taxon>Ketobacteraceae</taxon>
        <taxon>Ketobacter</taxon>
    </lineage>
</organism>
<dbReference type="GO" id="GO:0007165">
    <property type="term" value="P:signal transduction"/>
    <property type="evidence" value="ECO:0007669"/>
    <property type="project" value="InterPro"/>
</dbReference>
<dbReference type="Proteomes" id="UP000235116">
    <property type="component" value="Chromosome"/>
</dbReference>
<feature type="domain" description="CheW-like" evidence="1">
    <location>
        <begin position="7"/>
        <end position="149"/>
    </location>
</feature>
<evidence type="ECO:0000313" key="2">
    <source>
        <dbReference type="EMBL" id="AUM13283.1"/>
    </source>
</evidence>
<dbReference type="OrthoDB" id="5765252at2"/>
<dbReference type="PROSITE" id="PS50851">
    <property type="entry name" value="CHEW"/>
    <property type="match status" value="1"/>
</dbReference>
<protein>
    <recommendedName>
        <fullName evidence="1">CheW-like domain-containing protein</fullName>
    </recommendedName>
</protein>
<dbReference type="AlphaFoldDB" id="A0A2K9LLY9"/>
<dbReference type="InterPro" id="IPR002545">
    <property type="entry name" value="CheW-lke_dom"/>
</dbReference>
<evidence type="ECO:0000313" key="3">
    <source>
        <dbReference type="Proteomes" id="UP000235116"/>
    </source>
</evidence>
<keyword evidence="3" id="KW-1185">Reference proteome</keyword>
<proteinExistence type="predicted"/>